<dbReference type="InParanoid" id="Q7R889"/>
<keyword evidence="2" id="KW-1185">Reference proteome</keyword>
<proteinExistence type="predicted"/>
<dbReference type="PaxDb" id="73239-Q7R889"/>
<accession>Q7R889</accession>
<sequence length="52" mass="5872">MSLLLLIIIQLDFHYNGSVPHSFGNIIAIISSTLLYFSYNICNSFEITISPH</sequence>
<organism evidence="1 2">
    <name type="scientific">Plasmodium yoelii yoelii</name>
    <dbReference type="NCBI Taxonomy" id="73239"/>
    <lineage>
        <taxon>Eukaryota</taxon>
        <taxon>Sar</taxon>
        <taxon>Alveolata</taxon>
        <taxon>Apicomplexa</taxon>
        <taxon>Aconoidasida</taxon>
        <taxon>Haemosporida</taxon>
        <taxon>Plasmodiidae</taxon>
        <taxon>Plasmodium</taxon>
        <taxon>Plasmodium (Vinckeia)</taxon>
    </lineage>
</organism>
<gene>
    <name evidence="1" type="ORF">PY07334</name>
</gene>
<feature type="non-terminal residue" evidence="1">
    <location>
        <position position="52"/>
    </location>
</feature>
<name>Q7R889_PLAYO</name>
<evidence type="ECO:0000313" key="1">
    <source>
        <dbReference type="EMBL" id="EAA19739.1"/>
    </source>
</evidence>
<dbReference type="EMBL" id="AABL01002665">
    <property type="protein sequence ID" value="EAA19739.1"/>
    <property type="molecule type" value="Genomic_DNA"/>
</dbReference>
<reference evidence="1 2" key="1">
    <citation type="journal article" date="2002" name="Nature">
        <title>Genome sequence and comparative analysis of the model rodent malaria parasite Plasmodium yoelii yoelii.</title>
        <authorList>
            <person name="Carlton J.M."/>
            <person name="Angiuoli S.V."/>
            <person name="Suh B.B."/>
            <person name="Kooij T.W."/>
            <person name="Pertea M."/>
            <person name="Silva J.C."/>
            <person name="Ermolaeva M.D."/>
            <person name="Allen J.E."/>
            <person name="Selengut J.D."/>
            <person name="Koo H.L."/>
            <person name="Peterson J.D."/>
            <person name="Pop M."/>
            <person name="Kosack D.S."/>
            <person name="Shumway M.F."/>
            <person name="Bidwell S.L."/>
            <person name="Shallom S.J."/>
            <person name="van Aken S.E."/>
            <person name="Riedmuller S.B."/>
            <person name="Feldblyum T.V."/>
            <person name="Cho J.K."/>
            <person name="Quackenbush J."/>
            <person name="Sedegah M."/>
            <person name="Shoaibi A."/>
            <person name="Cummings L.M."/>
            <person name="Florens L."/>
            <person name="Yates J.R."/>
            <person name="Raine J.D."/>
            <person name="Sinden R.E."/>
            <person name="Harris M.A."/>
            <person name="Cunningham D.A."/>
            <person name="Preiser P.R."/>
            <person name="Bergman L.W."/>
            <person name="Vaidya A.B."/>
            <person name="van Lin L.H."/>
            <person name="Janse C.J."/>
            <person name="Waters A.P."/>
            <person name="Smith H.O."/>
            <person name="White O.R."/>
            <person name="Salzberg S.L."/>
            <person name="Venter J.C."/>
            <person name="Fraser C.M."/>
            <person name="Hoffman S.L."/>
            <person name="Gardner M.J."/>
            <person name="Carucci D.J."/>
        </authorList>
    </citation>
    <scope>NUCLEOTIDE SEQUENCE [LARGE SCALE GENOMIC DNA]</scope>
    <source>
        <strain evidence="1 2">17XNL</strain>
    </source>
</reference>
<evidence type="ECO:0000313" key="2">
    <source>
        <dbReference type="Proteomes" id="UP000008553"/>
    </source>
</evidence>
<comment type="caution">
    <text evidence="1">The sequence shown here is derived from an EMBL/GenBank/DDBJ whole genome shotgun (WGS) entry which is preliminary data.</text>
</comment>
<protein>
    <submittedName>
        <fullName evidence="1">Uncharacterized protein</fullName>
    </submittedName>
</protein>
<dbReference type="Proteomes" id="UP000008553">
    <property type="component" value="Unassembled WGS sequence"/>
</dbReference>
<dbReference type="AlphaFoldDB" id="Q7R889"/>